<evidence type="ECO:0000256" key="5">
    <source>
        <dbReference type="ARBA" id="ARBA00022989"/>
    </source>
</evidence>
<proteinExistence type="predicted"/>
<dbReference type="GO" id="GO:0098552">
    <property type="term" value="C:side of membrane"/>
    <property type="evidence" value="ECO:0007669"/>
    <property type="project" value="UniProtKB-KW"/>
</dbReference>
<keyword evidence="10" id="KW-1185">Reference proteome</keyword>
<dbReference type="EMBL" id="AJVK01002758">
    <property type="status" value="NOT_ANNOTATED_CDS"/>
    <property type="molecule type" value="Genomic_DNA"/>
</dbReference>
<dbReference type="CDD" id="cd00117">
    <property type="entry name" value="TFP"/>
    <property type="match status" value="1"/>
</dbReference>
<keyword evidence="3" id="KW-0812">Transmembrane</keyword>
<dbReference type="PANTHER" id="PTHR33562">
    <property type="entry name" value="ATILLA, ISOFORM B-RELATED-RELATED"/>
    <property type="match status" value="1"/>
</dbReference>
<keyword evidence="5" id="KW-1133">Transmembrane helix</keyword>
<keyword evidence="6" id="KW-0472">Membrane</keyword>
<dbReference type="VEuPathDB" id="VectorBase:PPAPM1_001836"/>
<protein>
    <submittedName>
        <fullName evidence="9">Uncharacterized protein</fullName>
    </submittedName>
</protein>
<evidence type="ECO:0000313" key="10">
    <source>
        <dbReference type="Proteomes" id="UP000092462"/>
    </source>
</evidence>
<sequence length="141" mass="15689">MMSVIKLFFVVLLVGAATALECYQCSSSEIGDACIQSNVTNFKVTQCKSHEYACYITLIRNSGKNTTGIAERGCALNYNYCEKLIHERDTRLALSCYVCTTSRCNFVDALTMHNSSTKITTSFFLILLPLLVITRKIFISG</sequence>
<comment type="subcellular location">
    <subcellularLocation>
        <location evidence="1">Membrane</location>
        <topology evidence="1">Lipid-anchor</topology>
        <topology evidence="1">GPI-anchor</topology>
    </subcellularLocation>
</comment>
<reference evidence="9" key="1">
    <citation type="submission" date="2022-08" db="UniProtKB">
        <authorList>
            <consortium name="EnsemblMetazoa"/>
        </authorList>
    </citation>
    <scope>IDENTIFICATION</scope>
    <source>
        <strain evidence="9">Israel</strain>
    </source>
</reference>
<evidence type="ECO:0000256" key="3">
    <source>
        <dbReference type="ARBA" id="ARBA00022692"/>
    </source>
</evidence>
<evidence type="ECO:0000256" key="4">
    <source>
        <dbReference type="ARBA" id="ARBA00022729"/>
    </source>
</evidence>
<evidence type="ECO:0000313" key="9">
    <source>
        <dbReference type="EnsemblMetazoa" id="PPAI001435-PA"/>
    </source>
</evidence>
<name>A0A1B0D262_PHLPP</name>
<evidence type="ECO:0000256" key="7">
    <source>
        <dbReference type="ARBA" id="ARBA00023180"/>
    </source>
</evidence>
<dbReference type="AlphaFoldDB" id="A0A1B0D262"/>
<dbReference type="EnsemblMetazoa" id="PPAI001435-RA">
    <property type="protein sequence ID" value="PPAI001435-PA"/>
    <property type="gene ID" value="PPAI001435"/>
</dbReference>
<dbReference type="InterPro" id="IPR050975">
    <property type="entry name" value="Sleep_regulator"/>
</dbReference>
<evidence type="ECO:0000256" key="2">
    <source>
        <dbReference type="ARBA" id="ARBA00022622"/>
    </source>
</evidence>
<evidence type="ECO:0000256" key="6">
    <source>
        <dbReference type="ARBA" id="ARBA00023136"/>
    </source>
</evidence>
<dbReference type="Proteomes" id="UP000092462">
    <property type="component" value="Unassembled WGS sequence"/>
</dbReference>
<evidence type="ECO:0000256" key="8">
    <source>
        <dbReference type="ARBA" id="ARBA00023288"/>
    </source>
</evidence>
<organism evidence="9 10">
    <name type="scientific">Phlebotomus papatasi</name>
    <name type="common">Sandfly</name>
    <dbReference type="NCBI Taxonomy" id="29031"/>
    <lineage>
        <taxon>Eukaryota</taxon>
        <taxon>Metazoa</taxon>
        <taxon>Ecdysozoa</taxon>
        <taxon>Arthropoda</taxon>
        <taxon>Hexapoda</taxon>
        <taxon>Insecta</taxon>
        <taxon>Pterygota</taxon>
        <taxon>Neoptera</taxon>
        <taxon>Endopterygota</taxon>
        <taxon>Diptera</taxon>
        <taxon>Nematocera</taxon>
        <taxon>Psychodoidea</taxon>
        <taxon>Psychodidae</taxon>
        <taxon>Phlebotomus</taxon>
        <taxon>Phlebotomus</taxon>
    </lineage>
</organism>
<dbReference type="InterPro" id="IPR045860">
    <property type="entry name" value="Snake_toxin-like_sf"/>
</dbReference>
<keyword evidence="7" id="KW-0325">Glycoprotein</keyword>
<evidence type="ECO:0000256" key="1">
    <source>
        <dbReference type="ARBA" id="ARBA00004589"/>
    </source>
</evidence>
<keyword evidence="4" id="KW-0732">Signal</keyword>
<dbReference type="VEuPathDB" id="VectorBase:PPAI001435"/>
<keyword evidence="8" id="KW-0449">Lipoprotein</keyword>
<accession>A0A1B0D262</accession>
<dbReference type="SUPFAM" id="SSF57302">
    <property type="entry name" value="Snake toxin-like"/>
    <property type="match status" value="1"/>
</dbReference>
<keyword evidence="2" id="KW-0336">GPI-anchor</keyword>